<dbReference type="RefSeq" id="WP_158398359.1">
    <property type="nucleotide sequence ID" value="NZ_CABHMY010000089.1"/>
</dbReference>
<sequence length="347" mass="37983">MSGFIGTKLTMNLGERSYDIILKNGALENLYQFARLDRRVAVVTDAGVPAEYAQRVADQCRDAKIITVPQGEASKSMKILESVLRQMLEFNMGRGDLVIAVGGGVVGDLAGFAASIYMRGIDFINCPTTTLSMIDSSIGGKTAVDLGETKNIVGSFWQPKLVIVDPSTLATLPRRQYINGLAESVKASLLADPELFTIFEKGDIDEQIGEIIYRSLRFKKSIVEQDETEHGMRKALNFGHTIGHGIEAVKGVKGRRTVGLYHGECVALGMLPMIESKALQKRVRAVYRRLGLPLRTACNKDKVYAEMLHDKKAQGGQITVIKVPGLGCWRAETIPVEGLRPLLGMED</sequence>
<keyword evidence="16" id="KW-0057">Aromatic amino acid biosynthesis</keyword>
<dbReference type="PANTHER" id="PTHR43622">
    <property type="entry name" value="3-DEHYDROQUINATE SYNTHASE"/>
    <property type="match status" value="1"/>
</dbReference>
<evidence type="ECO:0000256" key="7">
    <source>
        <dbReference type="ARBA" id="ARBA00005412"/>
    </source>
</evidence>
<comment type="catalytic activity">
    <reaction evidence="1">
        <text>7-phospho-2-dehydro-3-deoxy-D-arabino-heptonate = 3-dehydroquinate + phosphate</text>
        <dbReference type="Rhea" id="RHEA:21968"/>
        <dbReference type="ChEBI" id="CHEBI:32364"/>
        <dbReference type="ChEBI" id="CHEBI:43474"/>
        <dbReference type="ChEBI" id="CHEBI:58394"/>
        <dbReference type="EC" id="4.2.3.4"/>
    </reaction>
</comment>
<keyword evidence="18" id="KW-0170">Cobalt</keyword>
<proteinExistence type="inferred from homology"/>
<dbReference type="Pfam" id="PF01761">
    <property type="entry name" value="DHQ_synthase"/>
    <property type="match status" value="1"/>
</dbReference>
<dbReference type="EMBL" id="CABHMY010000089">
    <property type="protein sequence ID" value="VUX00684.1"/>
    <property type="molecule type" value="Genomic_DNA"/>
</dbReference>
<dbReference type="GO" id="GO:0003856">
    <property type="term" value="F:3-dehydroquinate synthase activity"/>
    <property type="evidence" value="ECO:0007669"/>
    <property type="project" value="UniProtKB-UniRule"/>
</dbReference>
<evidence type="ECO:0000256" key="1">
    <source>
        <dbReference type="ARBA" id="ARBA00001393"/>
    </source>
</evidence>
<dbReference type="Proteomes" id="UP000406184">
    <property type="component" value="Unassembled WGS sequence"/>
</dbReference>
<evidence type="ECO:0000256" key="19">
    <source>
        <dbReference type="NCBIfam" id="TIGR01357"/>
    </source>
</evidence>
<dbReference type="FunFam" id="3.40.50.1970:FF:000007">
    <property type="entry name" value="Pentafunctional AROM polypeptide"/>
    <property type="match status" value="1"/>
</dbReference>
<evidence type="ECO:0000256" key="16">
    <source>
        <dbReference type="ARBA" id="ARBA00023141"/>
    </source>
</evidence>
<evidence type="ECO:0000256" key="2">
    <source>
        <dbReference type="ARBA" id="ARBA00001911"/>
    </source>
</evidence>
<evidence type="ECO:0000256" key="11">
    <source>
        <dbReference type="ARBA" id="ARBA00022605"/>
    </source>
</evidence>
<comment type="subcellular location">
    <subcellularLocation>
        <location evidence="5">Cytoplasm</location>
    </subcellularLocation>
</comment>
<dbReference type="InterPro" id="IPR030963">
    <property type="entry name" value="DHQ_synth_fam"/>
</dbReference>
<dbReference type="InterPro" id="IPR050071">
    <property type="entry name" value="Dehydroquinate_synthase"/>
</dbReference>
<evidence type="ECO:0000256" key="3">
    <source>
        <dbReference type="ARBA" id="ARBA00001941"/>
    </source>
</evidence>
<evidence type="ECO:0000256" key="17">
    <source>
        <dbReference type="ARBA" id="ARBA00023239"/>
    </source>
</evidence>
<evidence type="ECO:0000259" key="20">
    <source>
        <dbReference type="Pfam" id="PF01761"/>
    </source>
</evidence>
<reference evidence="22 23" key="1">
    <citation type="submission" date="2019-07" db="EMBL/GenBank/DDBJ databases">
        <authorList>
            <person name="Hibberd C M."/>
            <person name="Gehrig L. J."/>
            <person name="Chang H.-W."/>
            <person name="Venkatesh S."/>
        </authorList>
    </citation>
    <scope>NUCLEOTIDE SEQUENCE [LARGE SCALE GENOMIC DNA]</scope>
    <source>
        <strain evidence="22">Faecalibacterium_prausnitzii_JG_BgPS064</strain>
    </source>
</reference>
<evidence type="ECO:0000259" key="21">
    <source>
        <dbReference type="Pfam" id="PF24621"/>
    </source>
</evidence>
<evidence type="ECO:0000256" key="5">
    <source>
        <dbReference type="ARBA" id="ARBA00004496"/>
    </source>
</evidence>
<dbReference type="NCBIfam" id="TIGR01357">
    <property type="entry name" value="aroB"/>
    <property type="match status" value="1"/>
</dbReference>
<name>A0A564T0W7_9FIRM</name>
<keyword evidence="11" id="KW-0028">Amino-acid biosynthesis</keyword>
<comment type="cofactor">
    <cofactor evidence="2">
        <name>NAD(+)</name>
        <dbReference type="ChEBI" id="CHEBI:57540"/>
    </cofactor>
</comment>
<dbReference type="EC" id="4.2.3.4" evidence="8 19"/>
<dbReference type="InterPro" id="IPR030960">
    <property type="entry name" value="DHQS/DOIS_N"/>
</dbReference>
<evidence type="ECO:0000256" key="13">
    <source>
        <dbReference type="ARBA" id="ARBA00022741"/>
    </source>
</evidence>
<keyword evidence="10" id="KW-0963">Cytoplasm</keyword>
<evidence type="ECO:0000256" key="15">
    <source>
        <dbReference type="ARBA" id="ARBA00023027"/>
    </source>
</evidence>
<protein>
    <recommendedName>
        <fullName evidence="9 19">3-dehydroquinate synthase</fullName>
        <ecNumber evidence="8 19">4.2.3.4</ecNumber>
    </recommendedName>
</protein>
<dbReference type="InterPro" id="IPR056179">
    <property type="entry name" value="DHQS_C"/>
</dbReference>
<accession>A0A564T0W7</accession>
<dbReference type="GO" id="GO:0005737">
    <property type="term" value="C:cytoplasm"/>
    <property type="evidence" value="ECO:0007669"/>
    <property type="project" value="UniProtKB-SubCell"/>
</dbReference>
<organism evidence="22 23">
    <name type="scientific">Faecalibacterium prausnitzii</name>
    <dbReference type="NCBI Taxonomy" id="853"/>
    <lineage>
        <taxon>Bacteria</taxon>
        <taxon>Bacillati</taxon>
        <taxon>Bacillota</taxon>
        <taxon>Clostridia</taxon>
        <taxon>Eubacteriales</taxon>
        <taxon>Oscillospiraceae</taxon>
        <taxon>Faecalibacterium</taxon>
    </lineage>
</organism>
<feature type="domain" description="3-dehydroquinate synthase N-terminal" evidence="20">
    <location>
        <begin position="66"/>
        <end position="178"/>
    </location>
</feature>
<dbReference type="CDD" id="cd08195">
    <property type="entry name" value="DHQS"/>
    <property type="match status" value="1"/>
</dbReference>
<dbReference type="GO" id="GO:0046872">
    <property type="term" value="F:metal ion binding"/>
    <property type="evidence" value="ECO:0007669"/>
    <property type="project" value="UniProtKB-KW"/>
</dbReference>
<dbReference type="Gene3D" id="1.20.1090.10">
    <property type="entry name" value="Dehydroquinate synthase-like - alpha domain"/>
    <property type="match status" value="1"/>
</dbReference>
<evidence type="ECO:0000256" key="18">
    <source>
        <dbReference type="ARBA" id="ARBA00023285"/>
    </source>
</evidence>
<feature type="domain" description="3-dehydroquinate synthase C-terminal" evidence="21">
    <location>
        <begin position="180"/>
        <end position="313"/>
    </location>
</feature>
<comment type="similarity">
    <text evidence="7">Belongs to the sugar phosphate cyclases superfamily. Dehydroquinate synthase family.</text>
</comment>
<dbReference type="Gene3D" id="3.40.50.1970">
    <property type="match status" value="1"/>
</dbReference>
<keyword evidence="15" id="KW-0520">NAD</keyword>
<dbReference type="GO" id="GO:0000166">
    <property type="term" value="F:nucleotide binding"/>
    <property type="evidence" value="ECO:0007669"/>
    <property type="project" value="UniProtKB-KW"/>
</dbReference>
<dbReference type="GO" id="GO:0008652">
    <property type="term" value="P:amino acid biosynthetic process"/>
    <property type="evidence" value="ECO:0007669"/>
    <property type="project" value="UniProtKB-KW"/>
</dbReference>
<keyword evidence="14" id="KW-0862">Zinc</keyword>
<keyword evidence="13" id="KW-0547">Nucleotide-binding</keyword>
<gene>
    <name evidence="22" type="primary">aroB</name>
    <name evidence="22" type="ORF">FPPS064S07_00132</name>
</gene>
<dbReference type="InterPro" id="IPR016037">
    <property type="entry name" value="DHQ_synth_AroB"/>
</dbReference>
<evidence type="ECO:0000256" key="10">
    <source>
        <dbReference type="ARBA" id="ARBA00022490"/>
    </source>
</evidence>
<comment type="pathway">
    <text evidence="6">Metabolic intermediate biosynthesis; chorismate biosynthesis; chorismate from D-erythrose 4-phosphate and phosphoenolpyruvate: step 2/7.</text>
</comment>
<dbReference type="GO" id="GO:0009073">
    <property type="term" value="P:aromatic amino acid family biosynthetic process"/>
    <property type="evidence" value="ECO:0007669"/>
    <property type="project" value="UniProtKB-KW"/>
</dbReference>
<evidence type="ECO:0000256" key="12">
    <source>
        <dbReference type="ARBA" id="ARBA00022723"/>
    </source>
</evidence>
<evidence type="ECO:0000256" key="8">
    <source>
        <dbReference type="ARBA" id="ARBA00013031"/>
    </source>
</evidence>
<dbReference type="PANTHER" id="PTHR43622:SF7">
    <property type="entry name" value="3-DEHYDROQUINATE SYNTHASE, CHLOROPLASTIC"/>
    <property type="match status" value="1"/>
</dbReference>
<evidence type="ECO:0000313" key="22">
    <source>
        <dbReference type="EMBL" id="VUX00684.1"/>
    </source>
</evidence>
<comment type="cofactor">
    <cofactor evidence="4">
        <name>Zn(2+)</name>
        <dbReference type="ChEBI" id="CHEBI:29105"/>
    </cofactor>
</comment>
<comment type="cofactor">
    <cofactor evidence="3">
        <name>Co(2+)</name>
        <dbReference type="ChEBI" id="CHEBI:48828"/>
    </cofactor>
</comment>
<dbReference type="Pfam" id="PF24621">
    <property type="entry name" value="DHQS_C"/>
    <property type="match status" value="1"/>
</dbReference>
<dbReference type="SUPFAM" id="SSF56796">
    <property type="entry name" value="Dehydroquinate synthase-like"/>
    <property type="match status" value="1"/>
</dbReference>
<keyword evidence="17 22" id="KW-0456">Lyase</keyword>
<evidence type="ECO:0000256" key="4">
    <source>
        <dbReference type="ARBA" id="ARBA00001947"/>
    </source>
</evidence>
<dbReference type="PIRSF" id="PIRSF001455">
    <property type="entry name" value="DHQ_synth"/>
    <property type="match status" value="1"/>
</dbReference>
<keyword evidence="12" id="KW-0479">Metal-binding</keyword>
<evidence type="ECO:0000256" key="14">
    <source>
        <dbReference type="ARBA" id="ARBA00022833"/>
    </source>
</evidence>
<evidence type="ECO:0000313" key="23">
    <source>
        <dbReference type="Proteomes" id="UP000406184"/>
    </source>
</evidence>
<dbReference type="GO" id="GO:0009423">
    <property type="term" value="P:chorismate biosynthetic process"/>
    <property type="evidence" value="ECO:0007669"/>
    <property type="project" value="UniProtKB-UniRule"/>
</dbReference>
<evidence type="ECO:0000256" key="9">
    <source>
        <dbReference type="ARBA" id="ARBA00017684"/>
    </source>
</evidence>
<dbReference type="AlphaFoldDB" id="A0A564T0W7"/>
<keyword evidence="23" id="KW-1185">Reference proteome</keyword>
<evidence type="ECO:0000256" key="6">
    <source>
        <dbReference type="ARBA" id="ARBA00004661"/>
    </source>
</evidence>